<feature type="signal peptide" evidence="2">
    <location>
        <begin position="1"/>
        <end position="20"/>
    </location>
</feature>
<dbReference type="EMBL" id="CAJZAH010000001">
    <property type="protein sequence ID" value="CAG9167829.1"/>
    <property type="molecule type" value="Genomic_DNA"/>
</dbReference>
<feature type="region of interest" description="Disordered" evidence="1">
    <location>
        <begin position="36"/>
        <end position="74"/>
    </location>
</feature>
<evidence type="ECO:0000256" key="1">
    <source>
        <dbReference type="SAM" id="MobiDB-lite"/>
    </source>
</evidence>
<proteinExistence type="predicted"/>
<evidence type="ECO:0000256" key="2">
    <source>
        <dbReference type="SAM" id="SignalP"/>
    </source>
</evidence>
<sequence length="134" mass="14096">MRRLLIVLLAIVLPLQFAWAGAAAYCGHEPEGTAARHWGHHGHAHQGSEGVALSAKADKAGKASSKHADKPDTPYQAPDLDCAVCHLAASAAVPSVADLTHATLGATARHPLVRALFRSAPDALPDRPQWPRLA</sequence>
<evidence type="ECO:0000313" key="3">
    <source>
        <dbReference type="EMBL" id="CAG9167829.1"/>
    </source>
</evidence>
<comment type="caution">
    <text evidence="3">The sequence shown here is derived from an EMBL/GenBank/DDBJ whole genome shotgun (WGS) entry which is preliminary data.</text>
</comment>
<organism evidence="3 4">
    <name type="scientific">Cupriavidus respiraculi</name>
    <dbReference type="NCBI Taxonomy" id="195930"/>
    <lineage>
        <taxon>Bacteria</taxon>
        <taxon>Pseudomonadati</taxon>
        <taxon>Pseudomonadota</taxon>
        <taxon>Betaproteobacteria</taxon>
        <taxon>Burkholderiales</taxon>
        <taxon>Burkholderiaceae</taxon>
        <taxon>Cupriavidus</taxon>
    </lineage>
</organism>
<dbReference type="RefSeq" id="WP_224039878.1">
    <property type="nucleotide sequence ID" value="NZ_CAJZAH010000001.1"/>
</dbReference>
<feature type="chain" id="PRO_5046767030" evidence="2">
    <location>
        <begin position="21"/>
        <end position="134"/>
    </location>
</feature>
<dbReference type="InterPro" id="IPR055013">
    <property type="entry name" value="CzcI"/>
</dbReference>
<dbReference type="Proteomes" id="UP000721236">
    <property type="component" value="Unassembled WGS sequence"/>
</dbReference>
<keyword evidence="4" id="KW-1185">Reference proteome</keyword>
<keyword evidence="2" id="KW-0732">Signal</keyword>
<name>A0ABN7Y3A6_9BURK</name>
<protein>
    <submittedName>
        <fullName evidence="3">Cobalt-zinc-cadmium resistance protein CzcI</fullName>
    </submittedName>
</protein>
<feature type="compositionally biased region" description="Basic and acidic residues" evidence="1">
    <location>
        <begin position="56"/>
        <end position="72"/>
    </location>
</feature>
<gene>
    <name evidence="3" type="primary">czcI</name>
    <name evidence="3" type="ORF">LMG21510_00868</name>
</gene>
<accession>A0ABN7Y3A6</accession>
<dbReference type="NCBIfam" id="NF045614">
    <property type="entry name" value="efflu_CzcI_Cupr"/>
    <property type="match status" value="1"/>
</dbReference>
<reference evidence="3 4" key="1">
    <citation type="submission" date="2021-08" db="EMBL/GenBank/DDBJ databases">
        <authorList>
            <person name="Peeters C."/>
        </authorList>
    </citation>
    <scope>NUCLEOTIDE SEQUENCE [LARGE SCALE GENOMIC DNA]</scope>
    <source>
        <strain evidence="3 4">LMG 21510</strain>
    </source>
</reference>
<evidence type="ECO:0000313" key="4">
    <source>
        <dbReference type="Proteomes" id="UP000721236"/>
    </source>
</evidence>